<evidence type="ECO:0000256" key="8">
    <source>
        <dbReference type="RuleBase" id="RU362026"/>
    </source>
</evidence>
<keyword evidence="5" id="KW-0680">Restriction system</keyword>
<gene>
    <name evidence="10" type="ORF">B0E34_20340</name>
</gene>
<dbReference type="InterPro" id="IPR029063">
    <property type="entry name" value="SAM-dependent_MTases_sf"/>
</dbReference>
<dbReference type="Proteomes" id="UP000196355">
    <property type="component" value="Unassembled WGS sequence"/>
</dbReference>
<dbReference type="AlphaFoldDB" id="A0A202BR78"/>
<keyword evidence="3 10" id="KW-0808">Transferase</keyword>
<evidence type="ECO:0000256" key="2">
    <source>
        <dbReference type="ARBA" id="ARBA00022603"/>
    </source>
</evidence>
<feature type="domain" description="DNA methylase N-4/N-6" evidence="9">
    <location>
        <begin position="32"/>
        <end position="288"/>
    </location>
</feature>
<evidence type="ECO:0000256" key="1">
    <source>
        <dbReference type="ARBA" id="ARBA00010203"/>
    </source>
</evidence>
<evidence type="ECO:0000256" key="6">
    <source>
        <dbReference type="ARBA" id="ARBA00023125"/>
    </source>
</evidence>
<dbReference type="RefSeq" id="WP_087712392.1">
    <property type="nucleotide sequence ID" value="NZ_MVAG01000193.1"/>
</dbReference>
<keyword evidence="2 10" id="KW-0489">Methyltransferase</keyword>
<protein>
    <recommendedName>
        <fullName evidence="8">Methyltransferase</fullName>
        <ecNumber evidence="8">2.1.1.-</ecNumber>
    </recommendedName>
</protein>
<dbReference type="GO" id="GO:0003677">
    <property type="term" value="F:DNA binding"/>
    <property type="evidence" value="ECO:0007669"/>
    <property type="project" value="UniProtKB-KW"/>
</dbReference>
<keyword evidence="6" id="KW-0238">DNA-binding</keyword>
<evidence type="ECO:0000313" key="11">
    <source>
        <dbReference type="Proteomes" id="UP000196355"/>
    </source>
</evidence>
<comment type="caution">
    <text evidence="10">The sequence shown here is derived from an EMBL/GenBank/DDBJ whole genome shotgun (WGS) entry which is preliminary data.</text>
</comment>
<evidence type="ECO:0000256" key="7">
    <source>
        <dbReference type="ARBA" id="ARBA00049120"/>
    </source>
</evidence>
<comment type="similarity">
    <text evidence="1">Belongs to the N(4)/N(6)-methyltransferase family. N(4) subfamily.</text>
</comment>
<organism evidence="10 11">
    <name type="scientific">Chryseobacterium mucoviscidosis</name>
    <dbReference type="NCBI Taxonomy" id="1945581"/>
    <lineage>
        <taxon>Bacteria</taxon>
        <taxon>Pseudomonadati</taxon>
        <taxon>Bacteroidota</taxon>
        <taxon>Flavobacteriia</taxon>
        <taxon>Flavobacteriales</taxon>
        <taxon>Weeksellaceae</taxon>
        <taxon>Chryseobacterium group</taxon>
        <taxon>Chryseobacterium</taxon>
    </lineage>
</organism>
<dbReference type="InterPro" id="IPR002941">
    <property type="entry name" value="DNA_methylase_N4/N6"/>
</dbReference>
<dbReference type="InterPro" id="IPR001091">
    <property type="entry name" value="RM_Methyltransferase"/>
</dbReference>
<dbReference type="EMBL" id="MVAG01000193">
    <property type="protein sequence ID" value="OVE53979.1"/>
    <property type="molecule type" value="Genomic_DNA"/>
</dbReference>
<dbReference type="InterPro" id="IPR017985">
    <property type="entry name" value="MeTrfase_CN4_CS"/>
</dbReference>
<dbReference type="REBASE" id="245220">
    <property type="entry name" value="M.Cmu1626ORF20340P"/>
</dbReference>
<dbReference type="GO" id="GO:0032259">
    <property type="term" value="P:methylation"/>
    <property type="evidence" value="ECO:0007669"/>
    <property type="project" value="UniProtKB-KW"/>
</dbReference>
<dbReference type="GO" id="GO:0009307">
    <property type="term" value="P:DNA restriction-modification system"/>
    <property type="evidence" value="ECO:0007669"/>
    <property type="project" value="UniProtKB-KW"/>
</dbReference>
<reference evidence="11" key="1">
    <citation type="submission" date="2017-02" db="EMBL/GenBank/DDBJ databases">
        <authorList>
            <person name="Tetz G."/>
            <person name="Tetz V."/>
        </authorList>
    </citation>
    <scope>NUCLEOTIDE SEQUENCE [LARGE SCALE GENOMIC DNA]</scope>
    <source>
        <strain evidence="11">VT16-26</strain>
    </source>
</reference>
<comment type="catalytic activity">
    <reaction evidence="7">
        <text>a 2'-deoxycytidine in DNA + S-adenosyl-L-methionine = an N(4)-methyl-2'-deoxycytidine in DNA + S-adenosyl-L-homocysteine + H(+)</text>
        <dbReference type="Rhea" id="RHEA:16857"/>
        <dbReference type="Rhea" id="RHEA-COMP:11369"/>
        <dbReference type="Rhea" id="RHEA-COMP:13674"/>
        <dbReference type="ChEBI" id="CHEBI:15378"/>
        <dbReference type="ChEBI" id="CHEBI:57856"/>
        <dbReference type="ChEBI" id="CHEBI:59789"/>
        <dbReference type="ChEBI" id="CHEBI:85452"/>
        <dbReference type="ChEBI" id="CHEBI:137933"/>
        <dbReference type="EC" id="2.1.1.113"/>
    </reaction>
</comment>
<dbReference type="SUPFAM" id="SSF53335">
    <property type="entry name" value="S-adenosyl-L-methionine-dependent methyltransferases"/>
    <property type="match status" value="1"/>
</dbReference>
<evidence type="ECO:0000313" key="10">
    <source>
        <dbReference type="EMBL" id="OVE53979.1"/>
    </source>
</evidence>
<sequence>MRNLQYAYSTNLGKCFVGDSLELIDHLDDDSVDLCFTSPPFALLRKKDYGNKEQDEYVEWLTQFAYKILPKLKETGSFVVDLGGAYERGFPVRSLYNYKVLIKFCEEVGFNLAEEFFWNNPSKLPSPIEWVNKRKIRVKDSVNTVWWFSKSKFPKSDVKKVLTPYSDRMKKLIENPEGFYKPAKRPSGHDIGKSFGNDNGGAIPSNLLNFSNSDSNSKYMKFCKVNGLKTHPARFPKKLPEFFINLLTDPNDLVVDIFGGSNTTGEVCEELNRRWYSFELDREYVAASTFRFLNDNTSNSIEFYNRVILEQSIDF</sequence>
<dbReference type="EC" id="2.1.1.-" evidence="8"/>
<name>A0A202BR78_9FLAO</name>
<dbReference type="GO" id="GO:0008170">
    <property type="term" value="F:N-methyltransferase activity"/>
    <property type="evidence" value="ECO:0007669"/>
    <property type="project" value="InterPro"/>
</dbReference>
<dbReference type="PRINTS" id="PR00508">
    <property type="entry name" value="S21N4MTFRASE"/>
</dbReference>
<accession>A0A202BR78</accession>
<dbReference type="GO" id="GO:0015667">
    <property type="term" value="F:site-specific DNA-methyltransferase (cytosine-N4-specific) activity"/>
    <property type="evidence" value="ECO:0007669"/>
    <property type="project" value="UniProtKB-EC"/>
</dbReference>
<dbReference type="Pfam" id="PF01555">
    <property type="entry name" value="N6_N4_Mtase"/>
    <property type="match status" value="1"/>
</dbReference>
<evidence type="ECO:0000256" key="4">
    <source>
        <dbReference type="ARBA" id="ARBA00022691"/>
    </source>
</evidence>
<dbReference type="Gene3D" id="3.40.50.150">
    <property type="entry name" value="Vaccinia Virus protein VP39"/>
    <property type="match status" value="1"/>
</dbReference>
<proteinExistence type="inferred from homology"/>
<evidence type="ECO:0000256" key="5">
    <source>
        <dbReference type="ARBA" id="ARBA00022747"/>
    </source>
</evidence>
<evidence type="ECO:0000259" key="9">
    <source>
        <dbReference type="Pfam" id="PF01555"/>
    </source>
</evidence>
<evidence type="ECO:0000256" key="3">
    <source>
        <dbReference type="ARBA" id="ARBA00022679"/>
    </source>
</evidence>
<keyword evidence="4" id="KW-0949">S-adenosyl-L-methionine</keyword>
<keyword evidence="11" id="KW-1185">Reference proteome</keyword>
<dbReference type="PROSITE" id="PS00093">
    <property type="entry name" value="N4_MTASE"/>
    <property type="match status" value="1"/>
</dbReference>